<evidence type="ECO:0000256" key="3">
    <source>
        <dbReference type="SAM" id="Phobius"/>
    </source>
</evidence>
<evidence type="ECO:0000313" key="5">
    <source>
        <dbReference type="EMBL" id="EKC97390.1"/>
    </source>
</evidence>
<dbReference type="GO" id="GO:0016020">
    <property type="term" value="C:membrane"/>
    <property type="evidence" value="ECO:0007669"/>
    <property type="project" value="TreeGrafter"/>
</dbReference>
<keyword evidence="3" id="KW-1133">Transmembrane helix</keyword>
<evidence type="ECO:0000313" key="6">
    <source>
        <dbReference type="Proteomes" id="UP000006757"/>
    </source>
</evidence>
<dbReference type="SUPFAM" id="SSF55856">
    <property type="entry name" value="Cytochrome b5-like heme/steroid binding domain"/>
    <property type="match status" value="1"/>
</dbReference>
<gene>
    <name evidence="5" type="ORF">A1Q2_08313</name>
</gene>
<dbReference type="Pfam" id="PF00173">
    <property type="entry name" value="Cyt-b5"/>
    <property type="match status" value="1"/>
</dbReference>
<evidence type="ECO:0000256" key="2">
    <source>
        <dbReference type="SAM" id="MobiDB-lite"/>
    </source>
</evidence>
<organism evidence="5 6">
    <name type="scientific">Trichosporon asahii var. asahii (strain CBS 8904)</name>
    <name type="common">Yeast</name>
    <dbReference type="NCBI Taxonomy" id="1220162"/>
    <lineage>
        <taxon>Eukaryota</taxon>
        <taxon>Fungi</taxon>
        <taxon>Dikarya</taxon>
        <taxon>Basidiomycota</taxon>
        <taxon>Agaricomycotina</taxon>
        <taxon>Tremellomycetes</taxon>
        <taxon>Trichosporonales</taxon>
        <taxon>Trichosporonaceae</taxon>
        <taxon>Trichosporon</taxon>
    </lineage>
</organism>
<dbReference type="HOGENOM" id="CLU_070889_1_0_1"/>
<dbReference type="Proteomes" id="UP000006757">
    <property type="component" value="Unassembled WGS sequence"/>
</dbReference>
<feature type="transmembrane region" description="Helical" evidence="3">
    <location>
        <begin position="31"/>
        <end position="52"/>
    </location>
</feature>
<evidence type="ECO:0000256" key="1">
    <source>
        <dbReference type="ARBA" id="ARBA00038357"/>
    </source>
</evidence>
<dbReference type="SMART" id="SM01117">
    <property type="entry name" value="Cyt-b5"/>
    <property type="match status" value="1"/>
</dbReference>
<dbReference type="InterPro" id="IPR001199">
    <property type="entry name" value="Cyt_B5-like_heme/steroid-bd"/>
</dbReference>
<feature type="compositionally biased region" description="Basic and acidic residues" evidence="2">
    <location>
        <begin position="186"/>
        <end position="212"/>
    </location>
</feature>
<dbReference type="AlphaFoldDB" id="K1V9H5"/>
<accession>K1V9H5</accession>
<name>K1V9H5_TRIAC</name>
<keyword evidence="3" id="KW-0472">Membrane</keyword>
<comment type="similarity">
    <text evidence="1">Belongs to the cytochrome b5 family. MAPR subfamily.</text>
</comment>
<keyword evidence="3" id="KW-0812">Transmembrane</keyword>
<dbReference type="InterPro" id="IPR036400">
    <property type="entry name" value="Cyt_B5-like_heme/steroid_sf"/>
</dbReference>
<sequence length="236" mass="25796">MSVPVEKVEKVEVVEPVQVKQTKTKSLFSRLLPLFVFLPLLSYFLTGTLHFGQGPAIQHYAKKAYRASPLAPAKKVYTLKQLEKFDGSDPKLPILVSIDGEVYDVTKGGQRMYGKGAAYNMMAGRDASRAFITGCFDTHQTHDLRGIPASELKALDKWKDFMAQKYVHVGRALLPEIDPDSPIPEPCRRDDAAHGREVEAKKAKIAAQERAKRAAAAHAHAGAGAGSNGAKNPHAH</sequence>
<reference evidence="5 6" key="1">
    <citation type="journal article" date="2012" name="Eukaryot. Cell">
        <title>Genome sequence of the Trichosporon asahii environmental strain CBS 8904.</title>
        <authorList>
            <person name="Yang R.Y."/>
            <person name="Li H.T."/>
            <person name="Zhu H."/>
            <person name="Zhou G.P."/>
            <person name="Wang M."/>
            <person name="Wang L."/>
        </authorList>
    </citation>
    <scope>NUCLEOTIDE SEQUENCE [LARGE SCALE GENOMIC DNA]</scope>
    <source>
        <strain evidence="5 6">CBS 8904</strain>
    </source>
</reference>
<feature type="domain" description="Cytochrome b5 heme-binding" evidence="4">
    <location>
        <begin position="77"/>
        <end position="173"/>
    </location>
</feature>
<evidence type="ECO:0000259" key="4">
    <source>
        <dbReference type="SMART" id="SM01117"/>
    </source>
</evidence>
<dbReference type="InterPro" id="IPR050577">
    <property type="entry name" value="MAPR/NEUFC/NENF-like"/>
</dbReference>
<dbReference type="PANTHER" id="PTHR10281">
    <property type="entry name" value="MEMBRANE-ASSOCIATED PROGESTERONE RECEPTOR COMPONENT-RELATED"/>
    <property type="match status" value="1"/>
</dbReference>
<keyword evidence="6" id="KW-1185">Reference proteome</keyword>
<proteinExistence type="inferred from homology"/>
<dbReference type="EMBL" id="AMBO01000412">
    <property type="protein sequence ID" value="EKC97390.1"/>
    <property type="molecule type" value="Genomic_DNA"/>
</dbReference>
<dbReference type="eggNOG" id="KOG1108">
    <property type="taxonomic scope" value="Eukaryota"/>
</dbReference>
<protein>
    <submittedName>
        <fullName evidence="5">Sterol metabolism-related protein</fullName>
    </submittedName>
</protein>
<dbReference type="PANTHER" id="PTHR10281:SF76">
    <property type="entry name" value="CALCUTTA CUP-RELATED"/>
    <property type="match status" value="1"/>
</dbReference>
<dbReference type="Gene3D" id="3.10.120.10">
    <property type="entry name" value="Cytochrome b5-like heme/steroid binding domain"/>
    <property type="match status" value="1"/>
</dbReference>
<comment type="caution">
    <text evidence="5">The sequence shown here is derived from an EMBL/GenBank/DDBJ whole genome shotgun (WGS) entry which is preliminary data.</text>
</comment>
<dbReference type="OMA" id="DTHQTHD"/>
<dbReference type="GO" id="GO:0012505">
    <property type="term" value="C:endomembrane system"/>
    <property type="evidence" value="ECO:0007669"/>
    <property type="project" value="TreeGrafter"/>
</dbReference>
<dbReference type="InParanoid" id="K1V9H5"/>
<feature type="region of interest" description="Disordered" evidence="2">
    <location>
        <begin position="177"/>
        <end position="236"/>
    </location>
</feature>
<dbReference type="OrthoDB" id="10257697at2759"/>